<dbReference type="AlphaFoldDB" id="A0A3B4ZS90"/>
<accession>A0A3B4ZS90</accession>
<evidence type="ECO:0000313" key="1">
    <source>
        <dbReference type="Ensembl" id="ENSSPAP00000010626.1"/>
    </source>
</evidence>
<proteinExistence type="predicted"/>
<name>A0A3B4ZS90_9TELE</name>
<organism evidence="1">
    <name type="scientific">Stegastes partitus</name>
    <name type="common">bicolor damselfish</name>
    <dbReference type="NCBI Taxonomy" id="144197"/>
    <lineage>
        <taxon>Eukaryota</taxon>
        <taxon>Metazoa</taxon>
        <taxon>Chordata</taxon>
        <taxon>Craniata</taxon>
        <taxon>Vertebrata</taxon>
        <taxon>Euteleostomi</taxon>
        <taxon>Actinopterygii</taxon>
        <taxon>Neopterygii</taxon>
        <taxon>Teleostei</taxon>
        <taxon>Neoteleostei</taxon>
        <taxon>Acanthomorphata</taxon>
        <taxon>Ovalentaria</taxon>
        <taxon>Pomacentridae</taxon>
        <taxon>Stegastes</taxon>
    </lineage>
</organism>
<protein>
    <submittedName>
        <fullName evidence="1">Uncharacterized protein</fullName>
    </submittedName>
</protein>
<dbReference type="Ensembl" id="ENSSPAT00000010807.1">
    <property type="protein sequence ID" value="ENSSPAP00000010626.1"/>
    <property type="gene ID" value="ENSSPAG00000008088.1"/>
</dbReference>
<sequence>LRIEWSQSSISWTNGARTAFCTTVVLNRIYCFMRKGLRLGDCHFAQERISRKKSRQERRYWTCYHQCAMMKH</sequence>
<reference evidence="1" key="1">
    <citation type="submission" date="2023-09" db="UniProtKB">
        <authorList>
            <consortium name="Ensembl"/>
        </authorList>
    </citation>
    <scope>IDENTIFICATION</scope>
</reference>